<protein>
    <submittedName>
        <fullName evidence="1">Uncharacterized protein</fullName>
    </submittedName>
</protein>
<dbReference type="EMBL" id="CCSD01000056">
    <property type="protein sequence ID" value="CDZ89113.1"/>
    <property type="molecule type" value="Genomic_DNA"/>
</dbReference>
<proteinExistence type="predicted"/>
<name>A0A098BK79_9NOCA</name>
<gene>
    <name evidence="1" type="ORF">RHRU231_450280</name>
</gene>
<evidence type="ECO:0000313" key="2">
    <source>
        <dbReference type="Proteomes" id="UP000042997"/>
    </source>
</evidence>
<evidence type="ECO:0000313" key="1">
    <source>
        <dbReference type="EMBL" id="CDZ89113.1"/>
    </source>
</evidence>
<dbReference type="AlphaFoldDB" id="A0A098BK79"/>
<dbReference type="Proteomes" id="UP000042997">
    <property type="component" value="Unassembled WGS sequence"/>
</dbReference>
<organism evidence="1 2">
    <name type="scientific">Rhodococcus ruber</name>
    <dbReference type="NCBI Taxonomy" id="1830"/>
    <lineage>
        <taxon>Bacteria</taxon>
        <taxon>Bacillati</taxon>
        <taxon>Actinomycetota</taxon>
        <taxon>Actinomycetes</taxon>
        <taxon>Mycobacteriales</taxon>
        <taxon>Nocardiaceae</taxon>
        <taxon>Rhodococcus</taxon>
    </lineage>
</organism>
<sequence>MILWTIEGVPLSESIVPVTSRRTTRGASDDPVYVPLRSISGAATTLQEAVARQNATDYYEVRAAMDAEYYWRAVVQTFQIADESFLHASRGTQDGADISAHVMARAADWVAKTELAVEGTRMYGALVAFTQGVGDGYAAVESWAEATKRASR</sequence>
<reference evidence="1 2" key="1">
    <citation type="journal article" date="2014" name="Genome Announc.">
        <title>Draft Genome Sequence of Propane- and Butane-Oxidizing Actinobacterium Rhodococcus ruber IEGM 231.</title>
        <authorList>
            <person name="Ivshina I.B."/>
            <person name="Kuyukina M.S."/>
            <person name="Krivoruchko A.V."/>
            <person name="Barbe V."/>
            <person name="Fischer C."/>
        </authorList>
    </citation>
    <scope>NUCLEOTIDE SEQUENCE [LARGE SCALE GENOMIC DNA]</scope>
</reference>
<dbReference type="eggNOG" id="ENOG5031Y49">
    <property type="taxonomic scope" value="Bacteria"/>
</dbReference>
<accession>A0A098BK79</accession>